<dbReference type="AlphaFoldDB" id="A0A2T5IE18"/>
<dbReference type="Proteomes" id="UP000244152">
    <property type="component" value="Unassembled WGS sequence"/>
</dbReference>
<organism evidence="1 2">
    <name type="scientific">Nitrosospira multiformis</name>
    <dbReference type="NCBI Taxonomy" id="1231"/>
    <lineage>
        <taxon>Bacteria</taxon>
        <taxon>Pseudomonadati</taxon>
        <taxon>Pseudomonadota</taxon>
        <taxon>Betaproteobacteria</taxon>
        <taxon>Nitrosomonadales</taxon>
        <taxon>Nitrosomonadaceae</taxon>
        <taxon>Nitrosospira</taxon>
    </lineage>
</organism>
<protein>
    <submittedName>
        <fullName evidence="1">Uncharacterized protein</fullName>
    </submittedName>
</protein>
<dbReference type="EMBL" id="QAOK01000006">
    <property type="protein sequence ID" value="PTQ82077.1"/>
    <property type="molecule type" value="Genomic_DNA"/>
</dbReference>
<reference evidence="1 2" key="1">
    <citation type="submission" date="2018-04" db="EMBL/GenBank/DDBJ databases">
        <title>Active sludge and wastewater microbial communities from Klosterneuburg, Austria.</title>
        <authorList>
            <person name="Wagner M."/>
        </authorList>
    </citation>
    <scope>NUCLEOTIDE SEQUENCE [LARGE SCALE GENOMIC DNA]</scope>
    <source>
        <strain evidence="1 2">Nl12</strain>
    </source>
</reference>
<comment type="caution">
    <text evidence="1">The sequence shown here is derived from an EMBL/GenBank/DDBJ whole genome shotgun (WGS) entry which is preliminary data.</text>
</comment>
<name>A0A2T5IE18_9PROT</name>
<evidence type="ECO:0000313" key="2">
    <source>
        <dbReference type="Proteomes" id="UP000244152"/>
    </source>
</evidence>
<sequence>MNVILFTEGREAIPVRAIPFITGWLMSPINVAASLANIDLPKKFKGLNAYHLLPNGKAAKMLPKEWDGIAWGLQALSDKLQSDEKIKDENNLVWRRDSIPLLPAGVFVWKDEFEQVFTRFYGSESHIRLEEREGDRELSYSPMIPSELRVTIIEGFAMPGETGAWKNRRSTDRDYVSDKLIRMNQGAEKFWANADRNDRDTHPDNAKVAVWFEQHGFSPTLAKKAATLIRPEWAPTGRKPEEQ</sequence>
<proteinExistence type="predicted"/>
<gene>
    <name evidence="1" type="ORF">C8R21_10656</name>
</gene>
<evidence type="ECO:0000313" key="1">
    <source>
        <dbReference type="EMBL" id="PTQ82077.1"/>
    </source>
</evidence>
<accession>A0A2T5IE18</accession>